<dbReference type="Pfam" id="PF08547">
    <property type="entry name" value="CIA30"/>
    <property type="match status" value="1"/>
</dbReference>
<evidence type="ECO:0000259" key="1">
    <source>
        <dbReference type="Pfam" id="PF08547"/>
    </source>
</evidence>
<dbReference type="STRING" id="4555.A0A368QJU4"/>
<evidence type="ECO:0000313" key="2">
    <source>
        <dbReference type="EMBL" id="RCV17550.1"/>
    </source>
</evidence>
<dbReference type="InterPro" id="IPR013857">
    <property type="entry name" value="NADH-UbQ_OxRdtase-assoc_prot30"/>
</dbReference>
<dbReference type="OrthoDB" id="42561at2759"/>
<organism evidence="2">
    <name type="scientific">Setaria italica</name>
    <name type="common">Foxtail millet</name>
    <name type="synonym">Panicum italicum</name>
    <dbReference type="NCBI Taxonomy" id="4555"/>
    <lineage>
        <taxon>Eukaryota</taxon>
        <taxon>Viridiplantae</taxon>
        <taxon>Streptophyta</taxon>
        <taxon>Embryophyta</taxon>
        <taxon>Tracheophyta</taxon>
        <taxon>Spermatophyta</taxon>
        <taxon>Magnoliopsida</taxon>
        <taxon>Liliopsida</taxon>
        <taxon>Poales</taxon>
        <taxon>Poaceae</taxon>
        <taxon>PACMAD clade</taxon>
        <taxon>Panicoideae</taxon>
        <taxon>Panicodae</taxon>
        <taxon>Paniceae</taxon>
        <taxon>Cenchrinae</taxon>
        <taxon>Setaria</taxon>
    </lineage>
</organism>
<gene>
    <name evidence="2" type="ORF">SETIT_3G228800v2</name>
</gene>
<sequence>MNGYRTIPIQIMKILRPLEASAGQLQQMSFLPFYFTACSLLNTSLSPLYKKKKKLSLSLSLVAATAGLAATPFAGDEHPPALVWSSDYLIPPSERYIFNFNSKDELKQWHLYSDSEYGGLSSASLEITDGTAGGATPLTRTNC</sequence>
<feature type="domain" description="NADH:ubiquinone oxidoreductase intermediate-associated protein 30" evidence="1">
    <location>
        <begin position="98"/>
        <end position="129"/>
    </location>
</feature>
<dbReference type="PANTHER" id="PTHR13194">
    <property type="entry name" value="COMPLEX I INTERMEDIATE-ASSOCIATED PROTEIN 30"/>
    <property type="match status" value="1"/>
</dbReference>
<reference evidence="2" key="1">
    <citation type="journal article" date="2012" name="Nat. Biotechnol.">
        <title>Reference genome sequence of the model plant Setaria.</title>
        <authorList>
            <person name="Bennetzen J.L."/>
            <person name="Schmutz J."/>
            <person name="Wang H."/>
            <person name="Percifield R."/>
            <person name="Hawkins J."/>
            <person name="Pontaroli A.C."/>
            <person name="Estep M."/>
            <person name="Feng L."/>
            <person name="Vaughn J.N."/>
            <person name="Grimwood J."/>
            <person name="Jenkins J."/>
            <person name="Barry K."/>
            <person name="Lindquist E."/>
            <person name="Hellsten U."/>
            <person name="Deshpande S."/>
            <person name="Wang X."/>
            <person name="Wu X."/>
            <person name="Mitros T."/>
            <person name="Triplett J."/>
            <person name="Yang X."/>
            <person name="Ye C.Y."/>
            <person name="Mauro-Herrera M."/>
            <person name="Wang L."/>
            <person name="Li P."/>
            <person name="Sharma M."/>
            <person name="Sharma R."/>
            <person name="Ronald P.C."/>
            <person name="Panaud O."/>
            <person name="Kellogg E.A."/>
            <person name="Brutnell T.P."/>
            <person name="Doust A.N."/>
            <person name="Tuskan G.A."/>
            <person name="Rokhsar D."/>
            <person name="Devos K.M."/>
        </authorList>
    </citation>
    <scope>NUCLEOTIDE SEQUENCE [LARGE SCALE GENOMIC DNA]</scope>
    <source>
        <strain evidence="2">Yugu1</strain>
    </source>
</reference>
<accession>A0A368QJU4</accession>
<proteinExistence type="predicted"/>
<reference evidence="2" key="2">
    <citation type="submission" date="2015-07" db="EMBL/GenBank/DDBJ databases">
        <authorList>
            <person name="Noorani M."/>
        </authorList>
    </citation>
    <scope>NUCLEOTIDE SEQUENCE</scope>
    <source>
        <strain evidence="2">Yugu1</strain>
    </source>
</reference>
<dbReference type="AlphaFoldDB" id="A0A368QJU4"/>
<dbReference type="InterPro" id="IPR039131">
    <property type="entry name" value="NDUFAF1"/>
</dbReference>
<dbReference type="PANTHER" id="PTHR13194:SF18">
    <property type="entry name" value="COMPLEX I INTERMEDIATE-ASSOCIATED PROTEIN 30, MITOCHONDRIAL"/>
    <property type="match status" value="1"/>
</dbReference>
<dbReference type="EMBL" id="CM003530">
    <property type="protein sequence ID" value="RCV17550.1"/>
    <property type="molecule type" value="Genomic_DNA"/>
</dbReference>
<name>A0A368QJU4_SETIT</name>
<protein>
    <recommendedName>
        <fullName evidence="1">NADH:ubiquinone oxidoreductase intermediate-associated protein 30 domain-containing protein</fullName>
    </recommendedName>
</protein>